<evidence type="ECO:0000256" key="2">
    <source>
        <dbReference type="PROSITE-ProRule" id="PRU00023"/>
    </source>
</evidence>
<feature type="repeat" description="ANK" evidence="2">
    <location>
        <begin position="689"/>
        <end position="721"/>
    </location>
</feature>
<feature type="repeat" description="ANK" evidence="2">
    <location>
        <begin position="918"/>
        <end position="950"/>
    </location>
</feature>
<dbReference type="Proteomes" id="UP000240883">
    <property type="component" value="Unassembled WGS sequence"/>
</dbReference>
<dbReference type="AlphaFoldDB" id="A0A2T2N1G0"/>
<organism evidence="6 7">
    <name type="scientific">Corynespora cassiicola Philippines</name>
    <dbReference type="NCBI Taxonomy" id="1448308"/>
    <lineage>
        <taxon>Eukaryota</taxon>
        <taxon>Fungi</taxon>
        <taxon>Dikarya</taxon>
        <taxon>Ascomycota</taxon>
        <taxon>Pezizomycotina</taxon>
        <taxon>Dothideomycetes</taxon>
        <taxon>Pleosporomycetidae</taxon>
        <taxon>Pleosporales</taxon>
        <taxon>Corynesporascaceae</taxon>
        <taxon>Corynespora</taxon>
    </lineage>
</organism>
<feature type="domain" description="Nephrocystin 3-like N-terminal" evidence="5">
    <location>
        <begin position="199"/>
        <end position="361"/>
    </location>
</feature>
<feature type="repeat" description="ANK" evidence="2">
    <location>
        <begin position="866"/>
        <end position="894"/>
    </location>
</feature>
<keyword evidence="2" id="KW-0040">ANK repeat</keyword>
<dbReference type="Gene3D" id="3.40.50.300">
    <property type="entry name" value="P-loop containing nucleotide triphosphate hydrolases"/>
    <property type="match status" value="1"/>
</dbReference>
<dbReference type="PANTHER" id="PTHR10039">
    <property type="entry name" value="AMELOGENIN"/>
    <property type="match status" value="1"/>
</dbReference>
<dbReference type="InterPro" id="IPR002110">
    <property type="entry name" value="Ankyrin_rpt"/>
</dbReference>
<keyword evidence="7" id="KW-1185">Reference proteome</keyword>
<dbReference type="Pfam" id="PF22939">
    <property type="entry name" value="WHD_GPIID"/>
    <property type="match status" value="1"/>
</dbReference>
<feature type="chain" id="PRO_5015665718" evidence="3">
    <location>
        <begin position="23"/>
        <end position="1061"/>
    </location>
</feature>
<evidence type="ECO:0000313" key="6">
    <source>
        <dbReference type="EMBL" id="PSN58878.1"/>
    </source>
</evidence>
<sequence>MDPLSFAASIIAVLQLSTKVLGYLNDVKDAPKDRAQCAIEISNLYNLLFNLRVRIEEGDPLKPWYTSVRALAIENGPLDQFKQALETLQAKMIDGDRLGKAGQALVWKFKKQEVDSFLGRIERLKSLVGIALELDHLKLSQAIKDDTNVTRTQLPVLQSGVDKIRQVQDDAKHHRLMEWISPADYPAQQSDIIKRKQEGTGQWFLDAPEVVRWQGEAKGTLFCPGIPGAGKTMVAAIAIDHLLKYVQNSSHGVAYVYCNYKEEQDTSSMLAAILKQLVQGRPSTAAPVERLHEQHAARGTSPSLDDIFSALRGVLTDYTAVYVVIDALDECQNSNGTRSQFLTKLKDLQAVRDIRLMATSRFIPEIEDAFREDPRLEVKASKEDVERFVAGQMYRLPRCIQRDSTLQNMVKEQIVEAVDGMFLLARLHTDSLQDKRTPKDVKSALAKLSKGSTALDHAYKDALQRIQGQLQGDQELAQKVLSWITLAKRPLTTAEICCALAIEPEEPELDTENMLDVEDLVSVCAGLVVIDEESAIIRLVHYTTQEFFERTRGEWNPNGPLYIARTCLTYLCFDTFKSGGCSTSGEFDERLRQNQFLDYAAKHWGEHARMVEAEIFNAVSLLLFQTGSLACASQVLFISEIKYGKYSRHYPAITILHIAARFGLSDTTVAIFCGAETPCTIPLDEKDSWGRAPLWLAAANGHVEMAKLLLDMGADVNAEASEGGHESIAKLLLDKGADVNAEASAGGHRAITKLLLDKGANINAEASAEGYKEIAKLLLDNGANVNAEASARGHKLIVKLLLDNGANVNAEGGEYVGGHEAIAKLLLDNGANVNAEASKGGHEAVAKLLLENRANVNAGSIIHGKALYVASAEGHESIAKLLLDNGADVNAEGGEYGNALQAASKGGHEAIAKLLLDNGANANAEASAEGYEAIAKLLLDKGADVNAKSGRYGNTLYAASEGGHKAVAASAGGHESIAKLLLDKGADVNAEGGEYGNALYAASTEGYEAIAKLLLDNGANVNAKGGEYGNALQAAYREKESAIVELLIEKGADLNVINNDG</sequence>
<feature type="repeat" description="ANK" evidence="2">
    <location>
        <begin position="961"/>
        <end position="993"/>
    </location>
</feature>
<dbReference type="InterPro" id="IPR036770">
    <property type="entry name" value="Ankyrin_rpt-contain_sf"/>
</dbReference>
<evidence type="ECO:0000313" key="7">
    <source>
        <dbReference type="Proteomes" id="UP000240883"/>
    </source>
</evidence>
<dbReference type="Pfam" id="PF12796">
    <property type="entry name" value="Ank_2"/>
    <property type="match status" value="3"/>
</dbReference>
<protein>
    <submittedName>
        <fullName evidence="6">Ankyrin repeat domain-containing protein</fullName>
    </submittedName>
</protein>
<name>A0A2T2N1G0_CORCC</name>
<dbReference type="PROSITE" id="PS50088">
    <property type="entry name" value="ANK_REPEAT"/>
    <property type="match status" value="8"/>
</dbReference>
<gene>
    <name evidence="6" type="ORF">BS50DRAFT_605475</name>
</gene>
<feature type="signal peptide" evidence="3">
    <location>
        <begin position="1"/>
        <end position="22"/>
    </location>
</feature>
<dbReference type="SUPFAM" id="SSF48403">
    <property type="entry name" value="Ankyrin repeat"/>
    <property type="match status" value="2"/>
</dbReference>
<dbReference type="OrthoDB" id="195446at2759"/>
<dbReference type="PROSITE" id="PS50297">
    <property type="entry name" value="ANK_REP_REGION"/>
    <property type="match status" value="3"/>
</dbReference>
<keyword evidence="1" id="KW-0677">Repeat</keyword>
<accession>A0A2T2N1G0</accession>
<feature type="repeat" description="ANK" evidence="2">
    <location>
        <begin position="781"/>
        <end position="813"/>
    </location>
</feature>
<dbReference type="SMART" id="SM00248">
    <property type="entry name" value="ANK"/>
    <property type="match status" value="10"/>
</dbReference>
<dbReference type="PANTHER" id="PTHR10039:SF15">
    <property type="entry name" value="NACHT DOMAIN-CONTAINING PROTEIN"/>
    <property type="match status" value="1"/>
</dbReference>
<feature type="domain" description="GPI inositol-deacylase winged helix" evidence="4">
    <location>
        <begin position="473"/>
        <end position="548"/>
    </location>
</feature>
<evidence type="ECO:0000259" key="5">
    <source>
        <dbReference type="Pfam" id="PF24883"/>
    </source>
</evidence>
<reference evidence="6 7" key="1">
    <citation type="journal article" date="2018" name="Front. Microbiol.">
        <title>Genome-Wide Analysis of Corynespora cassiicola Leaf Fall Disease Putative Effectors.</title>
        <authorList>
            <person name="Lopez D."/>
            <person name="Ribeiro S."/>
            <person name="Label P."/>
            <person name="Fumanal B."/>
            <person name="Venisse J.S."/>
            <person name="Kohler A."/>
            <person name="de Oliveira R.R."/>
            <person name="Labutti K."/>
            <person name="Lipzen A."/>
            <person name="Lail K."/>
            <person name="Bauer D."/>
            <person name="Ohm R.A."/>
            <person name="Barry K.W."/>
            <person name="Spatafora J."/>
            <person name="Grigoriev I.V."/>
            <person name="Martin F.M."/>
            <person name="Pujade-Renaud V."/>
        </authorList>
    </citation>
    <scope>NUCLEOTIDE SEQUENCE [LARGE SCALE GENOMIC DNA]</scope>
    <source>
        <strain evidence="6 7">Philippines</strain>
    </source>
</reference>
<dbReference type="Pfam" id="PF00023">
    <property type="entry name" value="Ank"/>
    <property type="match status" value="2"/>
</dbReference>
<keyword evidence="3" id="KW-0732">Signal</keyword>
<dbReference type="SUPFAM" id="SSF52540">
    <property type="entry name" value="P-loop containing nucleoside triphosphate hydrolases"/>
    <property type="match status" value="1"/>
</dbReference>
<dbReference type="STRING" id="1448308.A0A2T2N1G0"/>
<dbReference type="EMBL" id="KZ678183">
    <property type="protein sequence ID" value="PSN58878.1"/>
    <property type="molecule type" value="Genomic_DNA"/>
</dbReference>
<dbReference type="Gene3D" id="1.25.40.20">
    <property type="entry name" value="Ankyrin repeat-containing domain"/>
    <property type="match status" value="6"/>
</dbReference>
<proteinExistence type="predicted"/>
<feature type="repeat" description="ANK" evidence="2">
    <location>
        <begin position="1027"/>
        <end position="1059"/>
    </location>
</feature>
<feature type="repeat" description="ANK" evidence="2">
    <location>
        <begin position="994"/>
        <end position="1026"/>
    </location>
</feature>
<dbReference type="InterPro" id="IPR054471">
    <property type="entry name" value="GPIID_WHD"/>
</dbReference>
<feature type="repeat" description="ANK" evidence="2">
    <location>
        <begin position="720"/>
        <end position="744"/>
    </location>
</feature>
<evidence type="ECO:0000256" key="3">
    <source>
        <dbReference type="SAM" id="SignalP"/>
    </source>
</evidence>
<dbReference type="PRINTS" id="PR01415">
    <property type="entry name" value="ANKYRIN"/>
</dbReference>
<dbReference type="InterPro" id="IPR056884">
    <property type="entry name" value="NPHP3-like_N"/>
</dbReference>
<evidence type="ECO:0000259" key="4">
    <source>
        <dbReference type="Pfam" id="PF22939"/>
    </source>
</evidence>
<dbReference type="Pfam" id="PF24883">
    <property type="entry name" value="NPHP3_N"/>
    <property type="match status" value="1"/>
</dbReference>
<dbReference type="InterPro" id="IPR027417">
    <property type="entry name" value="P-loop_NTPase"/>
</dbReference>
<evidence type="ECO:0000256" key="1">
    <source>
        <dbReference type="ARBA" id="ARBA00022737"/>
    </source>
</evidence>